<evidence type="ECO:0000313" key="3">
    <source>
        <dbReference type="Proteomes" id="UP000234323"/>
    </source>
</evidence>
<name>A0A2I1HKX6_9GLOM</name>
<proteinExistence type="predicted"/>
<keyword evidence="1" id="KW-0732">Signal</keyword>
<feature type="chain" id="PRO_5014183716" evidence="1">
    <location>
        <begin position="21"/>
        <end position="124"/>
    </location>
</feature>
<protein>
    <submittedName>
        <fullName evidence="2">Uncharacterized protein</fullName>
    </submittedName>
</protein>
<evidence type="ECO:0000313" key="2">
    <source>
        <dbReference type="EMBL" id="PKY59545.1"/>
    </source>
</evidence>
<dbReference type="EMBL" id="LLXI01003618">
    <property type="protein sequence ID" value="PKY59545.1"/>
    <property type="molecule type" value="Genomic_DNA"/>
</dbReference>
<sequence length="124" mass="14271">MKFISILFIFLVFAIVMVHTSPATPRAPEEKIGPHLKSIAVQRNGIYSNLLKKLNTINDEYETHFKSFEKELPIAAKKDNLPIPKSFPAWNDAYVEDVHKVKTIAKRLHKRIETAIAKAKYYHP</sequence>
<evidence type="ECO:0000256" key="1">
    <source>
        <dbReference type="SAM" id="SignalP"/>
    </source>
</evidence>
<reference evidence="2 3" key="1">
    <citation type="submission" date="2015-10" db="EMBL/GenBank/DDBJ databases">
        <title>Genome analyses suggest a sexual origin of heterokaryosis in a supposedly ancient asexual fungus.</title>
        <authorList>
            <person name="Ropars J."/>
            <person name="Sedzielewska K."/>
            <person name="Noel J."/>
            <person name="Charron P."/>
            <person name="Farinelli L."/>
            <person name="Marton T."/>
            <person name="Kruger M."/>
            <person name="Pelin A."/>
            <person name="Brachmann A."/>
            <person name="Corradi N."/>
        </authorList>
    </citation>
    <scope>NUCLEOTIDE SEQUENCE [LARGE SCALE GENOMIC DNA]</scope>
    <source>
        <strain evidence="2 3">A4</strain>
    </source>
</reference>
<dbReference type="OrthoDB" id="2317169at2759"/>
<accession>A0A2I1HKX6</accession>
<keyword evidence="3" id="KW-1185">Reference proteome</keyword>
<dbReference type="AlphaFoldDB" id="A0A2I1HKX6"/>
<feature type="signal peptide" evidence="1">
    <location>
        <begin position="1"/>
        <end position="20"/>
    </location>
</feature>
<comment type="caution">
    <text evidence="2">The sequence shown here is derived from an EMBL/GenBank/DDBJ whole genome shotgun (WGS) entry which is preliminary data.</text>
</comment>
<dbReference type="Proteomes" id="UP000234323">
    <property type="component" value="Unassembled WGS sequence"/>
</dbReference>
<gene>
    <name evidence="2" type="ORF">RhiirA4_430487</name>
</gene>
<organism evidence="2 3">
    <name type="scientific">Rhizophagus irregularis</name>
    <dbReference type="NCBI Taxonomy" id="588596"/>
    <lineage>
        <taxon>Eukaryota</taxon>
        <taxon>Fungi</taxon>
        <taxon>Fungi incertae sedis</taxon>
        <taxon>Mucoromycota</taxon>
        <taxon>Glomeromycotina</taxon>
        <taxon>Glomeromycetes</taxon>
        <taxon>Glomerales</taxon>
        <taxon>Glomeraceae</taxon>
        <taxon>Rhizophagus</taxon>
    </lineage>
</organism>